<dbReference type="SUPFAM" id="SSF46785">
    <property type="entry name" value="Winged helix' DNA-binding domain"/>
    <property type="match status" value="1"/>
</dbReference>
<dbReference type="PANTHER" id="PTHR30363:SF28">
    <property type="entry name" value="TRANSCRIPTIONAL REGULATORY PROTEIN-RELATED"/>
    <property type="match status" value="1"/>
</dbReference>
<evidence type="ECO:0000256" key="3">
    <source>
        <dbReference type="ARBA" id="ARBA00023163"/>
    </source>
</evidence>
<evidence type="ECO:0000256" key="2">
    <source>
        <dbReference type="ARBA" id="ARBA00023125"/>
    </source>
</evidence>
<keyword evidence="1" id="KW-0805">Transcription regulation</keyword>
<dbReference type="Gene3D" id="1.10.10.10">
    <property type="entry name" value="Winged helix-like DNA-binding domain superfamily/Winged helix DNA-binding domain"/>
    <property type="match status" value="1"/>
</dbReference>
<dbReference type="InterPro" id="IPR001034">
    <property type="entry name" value="DeoR_HTH"/>
</dbReference>
<evidence type="ECO:0000313" key="6">
    <source>
        <dbReference type="Proteomes" id="UP000678228"/>
    </source>
</evidence>
<dbReference type="PANTHER" id="PTHR30363">
    <property type="entry name" value="HTH-TYPE TRANSCRIPTIONAL REGULATOR SRLR-RELATED"/>
    <property type="match status" value="1"/>
</dbReference>
<dbReference type="CDD" id="cd00090">
    <property type="entry name" value="HTH_ARSR"/>
    <property type="match status" value="1"/>
</dbReference>
<dbReference type="GO" id="GO:0003677">
    <property type="term" value="F:DNA binding"/>
    <property type="evidence" value="ECO:0007669"/>
    <property type="project" value="UniProtKB-KW"/>
</dbReference>
<dbReference type="AlphaFoldDB" id="A0A941AQP0"/>
<dbReference type="InterPro" id="IPR036388">
    <property type="entry name" value="WH-like_DNA-bd_sf"/>
</dbReference>
<dbReference type="EMBL" id="JAGKSQ010000008">
    <property type="protein sequence ID" value="MBP3952977.1"/>
    <property type="molecule type" value="Genomic_DNA"/>
</dbReference>
<dbReference type="RefSeq" id="WP_210598823.1">
    <property type="nucleotide sequence ID" value="NZ_JAGKSQ010000008.1"/>
</dbReference>
<gene>
    <name evidence="5" type="ORF">J7W16_17780</name>
</gene>
<feature type="domain" description="HTH deoR-type" evidence="4">
    <location>
        <begin position="10"/>
        <end position="52"/>
    </location>
</feature>
<proteinExistence type="predicted"/>
<dbReference type="Proteomes" id="UP000678228">
    <property type="component" value="Unassembled WGS sequence"/>
</dbReference>
<evidence type="ECO:0000256" key="1">
    <source>
        <dbReference type="ARBA" id="ARBA00023015"/>
    </source>
</evidence>
<evidence type="ECO:0000259" key="4">
    <source>
        <dbReference type="Pfam" id="PF08220"/>
    </source>
</evidence>
<keyword evidence="3" id="KW-0804">Transcription</keyword>
<accession>A0A941AQP0</accession>
<name>A0A941AQP0_9BACI</name>
<organism evidence="5 6">
    <name type="scientific">Halalkalibacter suaedae</name>
    <dbReference type="NCBI Taxonomy" id="2822140"/>
    <lineage>
        <taxon>Bacteria</taxon>
        <taxon>Bacillati</taxon>
        <taxon>Bacillota</taxon>
        <taxon>Bacilli</taxon>
        <taxon>Bacillales</taxon>
        <taxon>Bacillaceae</taxon>
        <taxon>Halalkalibacter</taxon>
    </lineage>
</organism>
<dbReference type="InterPro" id="IPR036390">
    <property type="entry name" value="WH_DNA-bd_sf"/>
</dbReference>
<dbReference type="Pfam" id="PF08220">
    <property type="entry name" value="HTH_DeoR"/>
    <property type="match status" value="1"/>
</dbReference>
<evidence type="ECO:0000313" key="5">
    <source>
        <dbReference type="EMBL" id="MBP3952977.1"/>
    </source>
</evidence>
<keyword evidence="6" id="KW-1185">Reference proteome</keyword>
<sequence length="208" mass="24064">MESTKRSTKDKILHLLKKEVSLTVSDLTSLLAITHMAIRKHLTVLEKDGLIISKEVKQPMGRPLQSYSLSPKGELFFPKNYEGISVEFLRDIKDLHGDSAIQVLFEKRENRLTHEYKSRINQRSPFEKVQEIATIQNEKGYMAEVNQIDNSTFELVEYNCPIFAIARDFKTACHCETKLFKNVSDTKDVNRISCKTEGDNHCKFLFKY</sequence>
<protein>
    <submittedName>
        <fullName evidence="5">Transcriptional regulator</fullName>
    </submittedName>
</protein>
<keyword evidence="2" id="KW-0238">DNA-binding</keyword>
<dbReference type="InterPro" id="IPR011991">
    <property type="entry name" value="ArsR-like_HTH"/>
</dbReference>
<dbReference type="GO" id="GO:0003700">
    <property type="term" value="F:DNA-binding transcription factor activity"/>
    <property type="evidence" value="ECO:0007669"/>
    <property type="project" value="InterPro"/>
</dbReference>
<reference evidence="5" key="1">
    <citation type="submission" date="2021-03" db="EMBL/GenBank/DDBJ databases">
        <title>Bacillus suaedae sp. nov., isolated from Suaeda aralocaspica.</title>
        <authorList>
            <person name="Lei R.F.R."/>
        </authorList>
    </citation>
    <scope>NUCLEOTIDE SEQUENCE</scope>
    <source>
        <strain evidence="5">YZJH907-2</strain>
    </source>
</reference>
<comment type="caution">
    <text evidence="5">The sequence shown here is derived from an EMBL/GenBank/DDBJ whole genome shotgun (WGS) entry which is preliminary data.</text>
</comment>
<dbReference type="InterPro" id="IPR050313">
    <property type="entry name" value="Carb_Metab_HTH_regulators"/>
</dbReference>